<keyword evidence="1" id="KW-0472">Membrane</keyword>
<protein>
    <submittedName>
        <fullName evidence="2">Uncharacterized protein</fullName>
    </submittedName>
</protein>
<gene>
    <name evidence="2" type="ORF">EDD27_3948</name>
</gene>
<dbReference type="EMBL" id="SAUN01000001">
    <property type="protein sequence ID" value="RVX41417.1"/>
    <property type="molecule type" value="Genomic_DNA"/>
</dbReference>
<dbReference type="OrthoDB" id="4955088at2"/>
<dbReference type="RefSeq" id="WP_127933666.1">
    <property type="nucleotide sequence ID" value="NZ_SAUN01000001.1"/>
</dbReference>
<evidence type="ECO:0000313" key="3">
    <source>
        <dbReference type="Proteomes" id="UP000284824"/>
    </source>
</evidence>
<evidence type="ECO:0000256" key="1">
    <source>
        <dbReference type="SAM" id="Phobius"/>
    </source>
</evidence>
<feature type="transmembrane region" description="Helical" evidence="1">
    <location>
        <begin position="128"/>
        <end position="147"/>
    </location>
</feature>
<sequence>MQRLSGLFVGAMIGAVFIHLSANDVHNSLLAIVLRVPAIAVLAGVAVMWLLGVKAVQSGDVFPVAPDAGSGLFDRTYALIVAAEAALFLAGLALLRGWGPAEQATVAWLTFMAGVHFIVLAPRWRARLPLIPGVILVVLGVAGFTLAATMAPAWAPVMIGALSGMTVLVGSAACCWRTLTSIRQAGSSSNS</sequence>
<feature type="transmembrane region" description="Helical" evidence="1">
    <location>
        <begin position="32"/>
        <end position="56"/>
    </location>
</feature>
<comment type="caution">
    <text evidence="2">The sequence shown here is derived from an EMBL/GenBank/DDBJ whole genome shotgun (WGS) entry which is preliminary data.</text>
</comment>
<keyword evidence="1" id="KW-0812">Transmembrane</keyword>
<name>A0A438M6U8_9ACTN</name>
<dbReference type="AlphaFoldDB" id="A0A438M6U8"/>
<evidence type="ECO:0000313" key="2">
    <source>
        <dbReference type="EMBL" id="RVX41417.1"/>
    </source>
</evidence>
<reference evidence="2 3" key="1">
    <citation type="submission" date="2019-01" db="EMBL/GenBank/DDBJ databases">
        <title>Sequencing the genomes of 1000 actinobacteria strains.</title>
        <authorList>
            <person name="Klenk H.-P."/>
        </authorList>
    </citation>
    <scope>NUCLEOTIDE SEQUENCE [LARGE SCALE GENOMIC DNA]</scope>
    <source>
        <strain evidence="2 3">DSM 43925</strain>
    </source>
</reference>
<dbReference type="Proteomes" id="UP000284824">
    <property type="component" value="Unassembled WGS sequence"/>
</dbReference>
<feature type="transmembrane region" description="Helical" evidence="1">
    <location>
        <begin position="153"/>
        <end position="176"/>
    </location>
</feature>
<keyword evidence="1" id="KW-1133">Transmembrane helix</keyword>
<organism evidence="2 3">
    <name type="scientific">Nonomuraea polychroma</name>
    <dbReference type="NCBI Taxonomy" id="46176"/>
    <lineage>
        <taxon>Bacteria</taxon>
        <taxon>Bacillati</taxon>
        <taxon>Actinomycetota</taxon>
        <taxon>Actinomycetes</taxon>
        <taxon>Streptosporangiales</taxon>
        <taxon>Streptosporangiaceae</taxon>
        <taxon>Nonomuraea</taxon>
    </lineage>
</organism>
<feature type="transmembrane region" description="Helical" evidence="1">
    <location>
        <begin position="77"/>
        <end position="98"/>
    </location>
</feature>
<accession>A0A438M6U8</accession>
<proteinExistence type="predicted"/>
<keyword evidence="3" id="KW-1185">Reference proteome</keyword>
<feature type="transmembrane region" description="Helical" evidence="1">
    <location>
        <begin position="104"/>
        <end position="121"/>
    </location>
</feature>